<dbReference type="InParanoid" id="A0A7M7NNH3"/>
<keyword evidence="2" id="KW-0677">Repeat</keyword>
<dbReference type="Gene3D" id="2.60.120.290">
    <property type="entry name" value="Spermadhesin, CUB domain"/>
    <property type="match status" value="1"/>
</dbReference>
<evidence type="ECO:0000313" key="9">
    <source>
        <dbReference type="EnsemblMetazoa" id="XP_030839278"/>
    </source>
</evidence>
<dbReference type="Pfam" id="PF00431">
    <property type="entry name" value="CUB"/>
    <property type="match status" value="1"/>
</dbReference>
<evidence type="ECO:0000256" key="3">
    <source>
        <dbReference type="ARBA" id="ARBA00023157"/>
    </source>
</evidence>
<protein>
    <submittedName>
        <fullName evidence="9">Uncharacterized protein</fullName>
    </submittedName>
</protein>
<dbReference type="SMART" id="SM00032">
    <property type="entry name" value="CCP"/>
    <property type="match status" value="1"/>
</dbReference>
<evidence type="ECO:0000256" key="5">
    <source>
        <dbReference type="SAM" id="MobiDB-lite"/>
    </source>
</evidence>
<dbReference type="PANTHER" id="PTHR45656">
    <property type="entry name" value="PROTEIN CBR-CLEC-78"/>
    <property type="match status" value="1"/>
</dbReference>
<dbReference type="PROSITE" id="PS50923">
    <property type="entry name" value="SUSHI"/>
    <property type="match status" value="1"/>
</dbReference>
<dbReference type="InterPro" id="IPR051277">
    <property type="entry name" value="SEZ6_CSMD_C4BPB_Regulators"/>
</dbReference>
<keyword evidence="6" id="KW-0812">Transmembrane</keyword>
<evidence type="ECO:0000256" key="1">
    <source>
        <dbReference type="ARBA" id="ARBA00022729"/>
    </source>
</evidence>
<dbReference type="KEGG" id="spu:105443521"/>
<feature type="compositionally biased region" description="Basic and acidic residues" evidence="5">
    <location>
        <begin position="203"/>
        <end position="212"/>
    </location>
</feature>
<evidence type="ECO:0000259" key="7">
    <source>
        <dbReference type="PROSITE" id="PS01180"/>
    </source>
</evidence>
<organism evidence="9 10">
    <name type="scientific">Strongylocentrotus purpuratus</name>
    <name type="common">Purple sea urchin</name>
    <dbReference type="NCBI Taxonomy" id="7668"/>
    <lineage>
        <taxon>Eukaryota</taxon>
        <taxon>Metazoa</taxon>
        <taxon>Echinodermata</taxon>
        <taxon>Eleutherozoa</taxon>
        <taxon>Echinozoa</taxon>
        <taxon>Echinoidea</taxon>
        <taxon>Euechinoidea</taxon>
        <taxon>Echinacea</taxon>
        <taxon>Camarodonta</taxon>
        <taxon>Echinidea</taxon>
        <taxon>Strongylocentrotidae</taxon>
        <taxon>Strongylocentrotus</taxon>
    </lineage>
</organism>
<evidence type="ECO:0000256" key="2">
    <source>
        <dbReference type="ARBA" id="ARBA00022737"/>
    </source>
</evidence>
<dbReference type="InterPro" id="IPR035976">
    <property type="entry name" value="Sushi/SCR/CCP_sf"/>
</dbReference>
<keyword evidence="4" id="KW-0768">Sushi</keyword>
<keyword evidence="6" id="KW-1133">Transmembrane helix</keyword>
<keyword evidence="1" id="KW-0732">Signal</keyword>
<dbReference type="Gene3D" id="2.10.70.10">
    <property type="entry name" value="Complement Module, domain 1"/>
    <property type="match status" value="1"/>
</dbReference>
<evidence type="ECO:0000256" key="6">
    <source>
        <dbReference type="SAM" id="Phobius"/>
    </source>
</evidence>
<dbReference type="Proteomes" id="UP000007110">
    <property type="component" value="Unassembled WGS sequence"/>
</dbReference>
<feature type="compositionally biased region" description="Polar residues" evidence="5">
    <location>
        <begin position="1"/>
        <end position="13"/>
    </location>
</feature>
<dbReference type="CDD" id="cd00033">
    <property type="entry name" value="CCP"/>
    <property type="match status" value="1"/>
</dbReference>
<feature type="transmembrane region" description="Helical" evidence="6">
    <location>
        <begin position="509"/>
        <end position="533"/>
    </location>
</feature>
<keyword evidence="3" id="KW-1015">Disulfide bond</keyword>
<feature type="region of interest" description="Disordered" evidence="5">
    <location>
        <begin position="102"/>
        <end position="121"/>
    </location>
</feature>
<dbReference type="GeneID" id="105443521"/>
<dbReference type="InterPro" id="IPR035914">
    <property type="entry name" value="Sperma_CUB_dom_sf"/>
</dbReference>
<reference evidence="10" key="1">
    <citation type="submission" date="2015-02" db="EMBL/GenBank/DDBJ databases">
        <title>Genome sequencing for Strongylocentrotus purpuratus.</title>
        <authorList>
            <person name="Murali S."/>
            <person name="Liu Y."/>
            <person name="Vee V."/>
            <person name="English A."/>
            <person name="Wang M."/>
            <person name="Skinner E."/>
            <person name="Han Y."/>
            <person name="Muzny D.M."/>
            <person name="Worley K.C."/>
            <person name="Gibbs R.A."/>
        </authorList>
    </citation>
    <scope>NUCLEOTIDE SEQUENCE</scope>
</reference>
<feature type="domain" description="Sushi" evidence="8">
    <location>
        <begin position="423"/>
        <end position="495"/>
    </location>
</feature>
<feature type="compositionally biased region" description="Basic and acidic residues" evidence="5">
    <location>
        <begin position="16"/>
        <end position="26"/>
    </location>
</feature>
<dbReference type="EnsemblMetazoa" id="XM_030983418">
    <property type="protein sequence ID" value="XP_030839278"/>
    <property type="gene ID" value="LOC105443521"/>
</dbReference>
<dbReference type="SUPFAM" id="SSF49854">
    <property type="entry name" value="Spermadhesin, CUB domain"/>
    <property type="match status" value="1"/>
</dbReference>
<feature type="domain" description="CUB" evidence="7">
    <location>
        <begin position="316"/>
        <end position="426"/>
    </location>
</feature>
<feature type="region of interest" description="Disordered" evidence="5">
    <location>
        <begin position="58"/>
        <end position="77"/>
    </location>
</feature>
<evidence type="ECO:0000256" key="4">
    <source>
        <dbReference type="PROSITE-ProRule" id="PRU00302"/>
    </source>
</evidence>
<proteinExistence type="predicted"/>
<reference evidence="9" key="2">
    <citation type="submission" date="2021-01" db="UniProtKB">
        <authorList>
            <consortium name="EnsemblMetazoa"/>
        </authorList>
    </citation>
    <scope>IDENTIFICATION</scope>
</reference>
<comment type="caution">
    <text evidence="4">Lacks conserved residue(s) required for the propagation of feature annotation.</text>
</comment>
<keyword evidence="10" id="KW-1185">Reference proteome</keyword>
<name>A0A7M7NNH3_STRPU</name>
<feature type="region of interest" description="Disordered" evidence="5">
    <location>
        <begin position="190"/>
        <end position="235"/>
    </location>
</feature>
<dbReference type="InterPro" id="IPR000859">
    <property type="entry name" value="CUB_dom"/>
</dbReference>
<dbReference type="PROSITE" id="PS01180">
    <property type="entry name" value="CUB"/>
    <property type="match status" value="1"/>
</dbReference>
<accession>A0A7M7NNH3</accession>
<evidence type="ECO:0000313" key="10">
    <source>
        <dbReference type="Proteomes" id="UP000007110"/>
    </source>
</evidence>
<evidence type="ECO:0000259" key="8">
    <source>
        <dbReference type="PROSITE" id="PS50923"/>
    </source>
</evidence>
<dbReference type="CDD" id="cd00041">
    <property type="entry name" value="CUB"/>
    <property type="match status" value="1"/>
</dbReference>
<keyword evidence="6" id="KW-0472">Membrane</keyword>
<feature type="region of interest" description="Disordered" evidence="5">
    <location>
        <begin position="146"/>
        <end position="165"/>
    </location>
</feature>
<feature type="region of interest" description="Disordered" evidence="5">
    <location>
        <begin position="1"/>
        <end position="26"/>
    </location>
</feature>
<sequence length="536" mass="59195">MGSMKSKQNSNVQRVEIADRFPPKTKSDFSKLETMEILYPNIIEDTCTVGTRGCCQHNDEPLPHSRNSPNQDYSKPETLKNLLPNITKDTCTVGTTGFCQHDDEPLPHSRNSPNQDYSKPETLENLLPNITEDTCTVGTRGCCQHNDEPLPHSRNSPNQDYSKPETLKNLLPNITEDTCTVGTSGCCQHDDEPLPHSRNSPNKVHDQLEDRKRSKNVFPGNLQRSGGSEDLQRQDKGLKRSKTFNSEGLQTPNELYYQYFSDLTHHAFEGTQGINPVLQKGLQAIILQILMFMKIAGKFPHAVISMAILTLIPVACAAVQVHINCTSGAVITSPNYPTMYQLYERKEWNVNALEGRRILLTFNHFSLGASDKVEVIDPADDQNRQCYSGEEITIPPFMSRNNSLILRLTSNGNPTGNGFNISASCYKLPASFGFCNQTDDVMNGSWDSNITWVGSIVHLTCDDGYRLNGSGTLQCATGVSPNLPVWNGSTPTCEMITDTLPVTSGPDNAGIAISSSMTALYMCIICAAVVHLMQLQ</sequence>
<dbReference type="Pfam" id="PF00084">
    <property type="entry name" value="Sushi"/>
    <property type="match status" value="1"/>
</dbReference>
<dbReference type="PANTHER" id="PTHR45656:SF4">
    <property type="entry name" value="PROTEIN CBR-CLEC-78"/>
    <property type="match status" value="1"/>
</dbReference>
<dbReference type="RefSeq" id="XP_030839278.1">
    <property type="nucleotide sequence ID" value="XM_030983418.1"/>
</dbReference>
<dbReference type="SUPFAM" id="SSF57535">
    <property type="entry name" value="Complement control module/SCR domain"/>
    <property type="match status" value="1"/>
</dbReference>
<dbReference type="SMART" id="SM00042">
    <property type="entry name" value="CUB"/>
    <property type="match status" value="1"/>
</dbReference>
<dbReference type="AlphaFoldDB" id="A0A7M7NNH3"/>
<dbReference type="InterPro" id="IPR000436">
    <property type="entry name" value="Sushi_SCR_CCP_dom"/>
</dbReference>